<proteinExistence type="predicted"/>
<evidence type="ECO:0000256" key="2">
    <source>
        <dbReference type="SAM" id="Phobius"/>
    </source>
</evidence>
<accession>A0A2H1YJJ0</accession>
<protein>
    <recommendedName>
        <fullName evidence="5">SPOR domain-containing protein</fullName>
    </recommendedName>
</protein>
<dbReference type="AlphaFoldDB" id="A0A2H1YJJ0"/>
<name>A0A2H1YJJ0_9FLAO</name>
<evidence type="ECO:0000256" key="1">
    <source>
        <dbReference type="SAM" id="MobiDB-lite"/>
    </source>
</evidence>
<reference evidence="4" key="1">
    <citation type="submission" date="2017-11" db="EMBL/GenBank/DDBJ databases">
        <authorList>
            <person name="Duchaud E."/>
        </authorList>
    </citation>
    <scope>NUCLEOTIDE SEQUENCE [LARGE SCALE GENOMIC DNA]</scope>
    <source>
        <strain evidence="4">Tenacibaculum sp. TNO020</strain>
    </source>
</reference>
<keyword evidence="2" id="KW-0472">Membrane</keyword>
<feature type="compositionally biased region" description="Basic and acidic residues" evidence="1">
    <location>
        <begin position="23"/>
        <end position="33"/>
    </location>
</feature>
<feature type="transmembrane region" description="Helical" evidence="2">
    <location>
        <begin position="89"/>
        <end position="109"/>
    </location>
</feature>
<evidence type="ECO:0008006" key="5">
    <source>
        <dbReference type="Google" id="ProtNLM"/>
    </source>
</evidence>
<dbReference type="OrthoDB" id="1119072at2"/>
<sequence length="256" mass="29213">MSIEEDKNKIERLQNDLNQANLKRQESENELNRTRKNLKEFQLKRQDVEEKLIKAQEELAEIQEEKEESGNDLTEVQEKLTELKSKYKTTSMVLGILLGLSLGACYYFYNLSNESSSFSDDKIAMIKSTENSRVLDSIERANIRALRNSDDTEDNQRTGINSENLDQTIEQVSTNTAGETIYSVQIGVFQKNRFPLLSTQTIPSIVTSDNGYFKYSLGLFTTLNEAKKLKKELIKLGISDAFVASYVDGTRQKIHD</sequence>
<dbReference type="RefSeq" id="WP_101918293.1">
    <property type="nucleotide sequence ID" value="NZ_OENF01000040.1"/>
</dbReference>
<evidence type="ECO:0000313" key="3">
    <source>
        <dbReference type="EMBL" id="SOS75669.1"/>
    </source>
</evidence>
<gene>
    <name evidence="3" type="ORF">TNO020_50070</name>
</gene>
<feature type="region of interest" description="Disordered" evidence="1">
    <location>
        <begin position="1"/>
        <end position="33"/>
    </location>
</feature>
<dbReference type="Proteomes" id="UP000234211">
    <property type="component" value="Unassembled WGS sequence"/>
</dbReference>
<dbReference type="InterPro" id="IPR036680">
    <property type="entry name" value="SPOR-like_sf"/>
</dbReference>
<dbReference type="GO" id="GO:0042834">
    <property type="term" value="F:peptidoglycan binding"/>
    <property type="evidence" value="ECO:0007669"/>
    <property type="project" value="InterPro"/>
</dbReference>
<evidence type="ECO:0000313" key="4">
    <source>
        <dbReference type="Proteomes" id="UP000234211"/>
    </source>
</evidence>
<dbReference type="SUPFAM" id="SSF110997">
    <property type="entry name" value="Sporulation related repeat"/>
    <property type="match status" value="1"/>
</dbReference>
<dbReference type="EMBL" id="OENF01000040">
    <property type="protein sequence ID" value="SOS75669.1"/>
    <property type="molecule type" value="Genomic_DNA"/>
</dbReference>
<feature type="compositionally biased region" description="Basic and acidic residues" evidence="1">
    <location>
        <begin position="1"/>
        <end position="14"/>
    </location>
</feature>
<keyword evidence="2" id="KW-1133">Transmembrane helix</keyword>
<organism evidence="3 4">
    <name type="scientific">Tenacibaculum piscium</name>
    <dbReference type="NCBI Taxonomy" id="1458515"/>
    <lineage>
        <taxon>Bacteria</taxon>
        <taxon>Pseudomonadati</taxon>
        <taxon>Bacteroidota</taxon>
        <taxon>Flavobacteriia</taxon>
        <taxon>Flavobacteriales</taxon>
        <taxon>Flavobacteriaceae</taxon>
        <taxon>Tenacibaculum</taxon>
    </lineage>
</organism>
<keyword evidence="2" id="KW-0812">Transmembrane</keyword>
<keyword evidence="4" id="KW-1185">Reference proteome</keyword>